<feature type="transmembrane region" description="Helical" evidence="1">
    <location>
        <begin position="41"/>
        <end position="63"/>
    </location>
</feature>
<evidence type="ECO:0000313" key="4">
    <source>
        <dbReference type="Proteomes" id="UP000184517"/>
    </source>
</evidence>
<evidence type="ECO:0000313" key="3">
    <source>
        <dbReference type="EMBL" id="SHF02852.1"/>
    </source>
</evidence>
<accession>A0A1M4YBG3</accession>
<feature type="transmembrane region" description="Helical" evidence="1">
    <location>
        <begin position="75"/>
        <end position="108"/>
    </location>
</feature>
<protein>
    <submittedName>
        <fullName evidence="3">Tripartite tricarboxylate transporter TctB family protein</fullName>
    </submittedName>
</protein>
<organism evidence="3 4">
    <name type="scientific">Marinomonas polaris DSM 16579</name>
    <dbReference type="NCBI Taxonomy" id="1122206"/>
    <lineage>
        <taxon>Bacteria</taxon>
        <taxon>Pseudomonadati</taxon>
        <taxon>Pseudomonadota</taxon>
        <taxon>Gammaproteobacteria</taxon>
        <taxon>Oceanospirillales</taxon>
        <taxon>Oceanospirillaceae</taxon>
        <taxon>Marinomonas</taxon>
    </lineage>
</organism>
<keyword evidence="4" id="KW-1185">Reference proteome</keyword>
<feature type="transmembrane region" description="Helical" evidence="1">
    <location>
        <begin position="9"/>
        <end position="26"/>
    </location>
</feature>
<gene>
    <name evidence="3" type="ORF">SAMN02745753_01171</name>
</gene>
<reference evidence="4" key="1">
    <citation type="submission" date="2016-11" db="EMBL/GenBank/DDBJ databases">
        <authorList>
            <person name="Varghese N."/>
            <person name="Submissions S."/>
        </authorList>
    </citation>
    <scope>NUCLEOTIDE SEQUENCE [LARGE SCALE GENOMIC DNA]</scope>
    <source>
        <strain evidence="4">DSM 16579</strain>
    </source>
</reference>
<dbReference type="InterPro" id="IPR009936">
    <property type="entry name" value="DUF1468"/>
</dbReference>
<keyword evidence="1" id="KW-0812">Transmembrane</keyword>
<sequence>MFHLKEQHVFYLFLMAGAGFFLKLSWDIPSGIGVENDPGAAFLPIVICVLILFLVSYLFVIEFREKSEKLFFSRAEFFALAGTLLLIFVYIFILSLIGFFASTIIFLFLFQRLNSYLLNSGGFNYKSYLVSALFSFIATLSIYFVFSVLFKMSLP</sequence>
<name>A0A1M4YBG3_9GAMM</name>
<evidence type="ECO:0000256" key="1">
    <source>
        <dbReference type="SAM" id="Phobius"/>
    </source>
</evidence>
<feature type="domain" description="DUF1468" evidence="2">
    <location>
        <begin position="12"/>
        <end position="155"/>
    </location>
</feature>
<keyword evidence="1" id="KW-0472">Membrane</keyword>
<dbReference type="OrthoDB" id="6161916at2"/>
<dbReference type="Proteomes" id="UP000184517">
    <property type="component" value="Unassembled WGS sequence"/>
</dbReference>
<dbReference type="AlphaFoldDB" id="A0A1M4YBG3"/>
<proteinExistence type="predicted"/>
<dbReference type="STRING" id="1122206.SAMN02745753_01171"/>
<evidence type="ECO:0000259" key="2">
    <source>
        <dbReference type="Pfam" id="PF07331"/>
    </source>
</evidence>
<dbReference type="Pfam" id="PF07331">
    <property type="entry name" value="TctB"/>
    <property type="match status" value="1"/>
</dbReference>
<dbReference type="EMBL" id="FQVF01000005">
    <property type="protein sequence ID" value="SHF02852.1"/>
    <property type="molecule type" value="Genomic_DNA"/>
</dbReference>
<keyword evidence="1" id="KW-1133">Transmembrane helix</keyword>
<dbReference type="RefSeq" id="WP_011978330.1">
    <property type="nucleotide sequence ID" value="NZ_FQVF01000005.1"/>
</dbReference>
<feature type="transmembrane region" description="Helical" evidence="1">
    <location>
        <begin position="128"/>
        <end position="150"/>
    </location>
</feature>